<dbReference type="AlphaFoldDB" id="A0A3R6FBZ2"/>
<comment type="caution">
    <text evidence="1">The sequence shown here is derived from an EMBL/GenBank/DDBJ whole genome shotgun (WGS) entry which is preliminary data.</text>
</comment>
<evidence type="ECO:0000313" key="1">
    <source>
        <dbReference type="EMBL" id="MBC6499529.1"/>
    </source>
</evidence>
<dbReference type="PANTHER" id="PTHR33744:SF15">
    <property type="entry name" value="CARBOHYDRATE DIACID REGULATOR"/>
    <property type="match status" value="1"/>
</dbReference>
<gene>
    <name evidence="1" type="ORF">H7R52_15495</name>
</gene>
<dbReference type="Pfam" id="PF13556">
    <property type="entry name" value="HTH_30"/>
    <property type="match status" value="1"/>
</dbReference>
<name>A0A3R6FBZ2_WEICO</name>
<dbReference type="InterPro" id="IPR042070">
    <property type="entry name" value="PucR_C-HTH_sf"/>
</dbReference>
<reference evidence="1" key="1">
    <citation type="submission" date="2020-08" db="EMBL/GenBank/DDBJ databases">
        <title>Complete genome sequence of Weissella confusa strain FS54 provides insights into metabolic potential.</title>
        <authorList>
            <person name="Fhoula I."/>
            <person name="Najjari A."/>
            <person name="Lekired A."/>
            <person name="Bessrour-Aouam N."/>
            <person name="Jaballah S."/>
            <person name="Klibi N."/>
            <person name="Ouzari H.-I."/>
        </authorList>
    </citation>
    <scope>NUCLEOTIDE SEQUENCE</scope>
    <source>
        <strain evidence="1">FS54</strain>
    </source>
</reference>
<accession>A0A3R6FBZ2</accession>
<dbReference type="RefSeq" id="WP_118703910.1">
    <property type="nucleotide sequence ID" value="NZ_CABJBN010000002.1"/>
</dbReference>
<organism evidence="1 2">
    <name type="scientific">Weissella confusa</name>
    <name type="common">Lactobacillus confusus</name>
    <dbReference type="NCBI Taxonomy" id="1583"/>
    <lineage>
        <taxon>Bacteria</taxon>
        <taxon>Bacillati</taxon>
        <taxon>Bacillota</taxon>
        <taxon>Bacilli</taxon>
        <taxon>Lactobacillales</taxon>
        <taxon>Lactobacillaceae</taxon>
        <taxon>Weissella</taxon>
    </lineage>
</organism>
<dbReference type="Proteomes" id="UP000650485">
    <property type="component" value="Unassembled WGS sequence"/>
</dbReference>
<dbReference type="EMBL" id="JACSZT010000020">
    <property type="protein sequence ID" value="MBC6499529.1"/>
    <property type="molecule type" value="Genomic_DNA"/>
</dbReference>
<dbReference type="InterPro" id="IPR051448">
    <property type="entry name" value="CdaR-like_regulators"/>
</dbReference>
<dbReference type="InterPro" id="IPR025736">
    <property type="entry name" value="PucR_C-HTH_dom"/>
</dbReference>
<proteinExistence type="predicted"/>
<protein>
    <submittedName>
        <fullName evidence="1">Helix-turn-helix domain-containing protein</fullName>
    </submittedName>
</protein>
<dbReference type="PANTHER" id="PTHR33744">
    <property type="entry name" value="CARBOHYDRATE DIACID REGULATOR"/>
    <property type="match status" value="1"/>
</dbReference>
<evidence type="ECO:0000313" key="2">
    <source>
        <dbReference type="Proteomes" id="UP000650485"/>
    </source>
</evidence>
<dbReference type="Gene3D" id="1.10.10.2840">
    <property type="entry name" value="PucR C-terminal helix-turn-helix domain"/>
    <property type="match status" value="1"/>
</dbReference>
<sequence length="239" mass="27152">MLQTFMQNWLALPENDIIADKSFVNKARAYGVDFNEKYAAVVVEGDKQQLPDERLAFELDYLRRVYVLQVDDVADFLPRLPKRALAGVGMPHHDIQESVKEGIFALAMTHPTVDEMRTMFYENMMDLAIIIAAGVAYPETEQLIHDHLDDEVMLTLWLYATFGQSMCALSEALHVHRRTIQYRLDKITTVTGLNPRVTAEACTLLLAYVRRRTSVIVPALIGQLDRVVMQGDSRQIVNA</sequence>